<evidence type="ECO:0000313" key="1">
    <source>
        <dbReference type="EMBL" id="ECR1861141.1"/>
    </source>
</evidence>
<proteinExistence type="predicted"/>
<comment type="caution">
    <text evidence="1">The sequence shown here is derived from an EMBL/GenBank/DDBJ whole genome shotgun (WGS) entry which is preliminary data.</text>
</comment>
<gene>
    <name evidence="1" type="ORF">F0O96_06655</name>
</gene>
<reference evidence="1" key="1">
    <citation type="submission" date="2019-09" db="EMBL/GenBank/DDBJ databases">
        <authorList>
            <person name="Ashton P.M."/>
            <person name="Dallman T."/>
            <person name="Nair S."/>
            <person name="De Pinna E."/>
            <person name="Peters T."/>
            <person name="Grant K."/>
        </authorList>
    </citation>
    <scope>NUCLEOTIDE SEQUENCE</scope>
    <source>
        <strain evidence="1">223646</strain>
    </source>
</reference>
<name>A0A6C7SXE7_CAMJU</name>
<organism evidence="1">
    <name type="scientific">Campylobacter jejuni</name>
    <dbReference type="NCBI Taxonomy" id="197"/>
    <lineage>
        <taxon>Bacteria</taxon>
        <taxon>Pseudomonadati</taxon>
        <taxon>Campylobacterota</taxon>
        <taxon>Epsilonproteobacteria</taxon>
        <taxon>Campylobacterales</taxon>
        <taxon>Campylobacteraceae</taxon>
        <taxon>Campylobacter</taxon>
    </lineage>
</organism>
<sequence length="63" mass="7142">MDLKGDIASLKRFSYIPLVVKTAFFIGSQNYGLYADPIKAGDQILEDQASQRRYEGKKIKECL</sequence>
<protein>
    <submittedName>
        <fullName evidence="1">Uncharacterized protein</fullName>
    </submittedName>
</protein>
<dbReference type="EMBL" id="AAKEUG010000009">
    <property type="protein sequence ID" value="ECR1861141.1"/>
    <property type="molecule type" value="Genomic_DNA"/>
</dbReference>
<dbReference type="AlphaFoldDB" id="A0A6C7SXE7"/>
<accession>A0A6C7SXE7</accession>